<dbReference type="AlphaFoldDB" id="A0A517E109"/>
<keyword evidence="17" id="KW-1185">Reference proteome</keyword>
<dbReference type="FunFam" id="3.40.50.1100:FF:000007">
    <property type="entry name" value="L-threonine dehydratase catabolic TdcB"/>
    <property type="match status" value="1"/>
</dbReference>
<keyword evidence="10" id="KW-0412">Isoleucine biosynthesis</keyword>
<protein>
    <recommendedName>
        <fullName evidence="8">L-threonine dehydratase catabolic TdcB</fullName>
        <ecNumber evidence="7">4.3.1.19</ecNumber>
    </recommendedName>
    <alternativeName>
        <fullName evidence="14">Threonine deaminase</fullName>
    </alternativeName>
</protein>
<evidence type="ECO:0000256" key="9">
    <source>
        <dbReference type="ARBA" id="ARBA00022533"/>
    </source>
</evidence>
<evidence type="ECO:0000259" key="15">
    <source>
        <dbReference type="PROSITE" id="PS51671"/>
    </source>
</evidence>
<evidence type="ECO:0000256" key="12">
    <source>
        <dbReference type="ARBA" id="ARBA00023239"/>
    </source>
</evidence>
<dbReference type="InterPro" id="IPR002912">
    <property type="entry name" value="ACT_dom"/>
</dbReference>
<dbReference type="KEGG" id="sted:SPTER_47710"/>
<sequence>MFNPMTGVTLSDIEQAREVLAGVIHHTTLDRSSTFSSLASSDVYLKLENLQKTGSFKIRGAYNKIKSLTPEEKLRGVIAASAGNHAQGVAYGARAAGIKATIVMPEIAPLAKITATRGYGAEVVLAGGVYDEAYAKAIELQAETGQTFIHAFNDHAVIAGQGTIGLEILADLEDVDAIVVPIGGGGLIAGIAVAVKELAPHVKVYGVQAQGAPAMYMSKKAHAIKTTRDAETFADGIAVKIPGDLTFALIEKYVDDIFVIDDEAIAGTILMLLERAKLMVEGAGAISLAAILHDRIPAKGKLVSVISGGNVDVNFISRIIERGLVKAGRRVRLQTVVVDRPGSLQRLLAIIARLQANVLYVSHDRVERHVPLGQAVVEIGLETRDVLHTEHIMASLRREQYKVEII</sequence>
<proteinExistence type="inferred from homology"/>
<evidence type="ECO:0000256" key="4">
    <source>
        <dbReference type="ARBA" id="ARBA00004958"/>
    </source>
</evidence>
<dbReference type="Gene3D" id="3.40.50.1100">
    <property type="match status" value="2"/>
</dbReference>
<dbReference type="PANTHER" id="PTHR48078:SF6">
    <property type="entry name" value="L-THREONINE DEHYDRATASE CATABOLIC TDCB"/>
    <property type="match status" value="1"/>
</dbReference>
<dbReference type="Gene3D" id="3.30.70.260">
    <property type="match status" value="1"/>
</dbReference>
<feature type="domain" description="ACT" evidence="15">
    <location>
        <begin position="332"/>
        <end position="406"/>
    </location>
</feature>
<dbReference type="CDD" id="cd01562">
    <property type="entry name" value="Thr-dehyd"/>
    <property type="match status" value="1"/>
</dbReference>
<dbReference type="InterPro" id="IPR050147">
    <property type="entry name" value="Ser/Thr_Dehydratase"/>
</dbReference>
<comment type="catalytic activity">
    <reaction evidence="1">
        <text>L-threonine = 2-oxobutanoate + NH4(+)</text>
        <dbReference type="Rhea" id="RHEA:22108"/>
        <dbReference type="ChEBI" id="CHEBI:16763"/>
        <dbReference type="ChEBI" id="CHEBI:28938"/>
        <dbReference type="ChEBI" id="CHEBI:57926"/>
        <dbReference type="EC" id="4.3.1.19"/>
    </reaction>
</comment>
<name>A0A517E109_9FIRM</name>
<dbReference type="InterPro" id="IPR001926">
    <property type="entry name" value="TrpB-like_PALP"/>
</dbReference>
<keyword evidence="10" id="KW-0100">Branched-chain amino acid biosynthesis</keyword>
<dbReference type="GO" id="GO:0006565">
    <property type="term" value="P:L-serine catabolic process"/>
    <property type="evidence" value="ECO:0007669"/>
    <property type="project" value="TreeGrafter"/>
</dbReference>
<dbReference type="CDD" id="cd04886">
    <property type="entry name" value="ACT_ThrD-II-like"/>
    <property type="match status" value="1"/>
</dbReference>
<dbReference type="GO" id="GO:0003941">
    <property type="term" value="F:L-serine ammonia-lyase activity"/>
    <property type="evidence" value="ECO:0007669"/>
    <property type="project" value="TreeGrafter"/>
</dbReference>
<dbReference type="PROSITE" id="PS51671">
    <property type="entry name" value="ACT"/>
    <property type="match status" value="1"/>
</dbReference>
<evidence type="ECO:0000256" key="14">
    <source>
        <dbReference type="ARBA" id="ARBA00031427"/>
    </source>
</evidence>
<comment type="subunit">
    <text evidence="6">In the native structure, TdcB is in a dimeric form, whereas in the TdcB-AMP complex, it exists in a tetrameric form (dimer of dimers).</text>
</comment>
<accession>A0A517E109</accession>
<dbReference type="Proteomes" id="UP000320776">
    <property type="component" value="Chromosome"/>
</dbReference>
<evidence type="ECO:0000256" key="8">
    <source>
        <dbReference type="ARBA" id="ARBA00022248"/>
    </source>
</evidence>
<evidence type="ECO:0000256" key="5">
    <source>
        <dbReference type="ARBA" id="ARBA00010869"/>
    </source>
</evidence>
<evidence type="ECO:0000313" key="17">
    <source>
        <dbReference type="Proteomes" id="UP000320776"/>
    </source>
</evidence>
<evidence type="ECO:0000256" key="13">
    <source>
        <dbReference type="ARBA" id="ARBA00025527"/>
    </source>
</evidence>
<dbReference type="UniPathway" id="UPA00052">
    <property type="reaction ID" value="UER00507"/>
</dbReference>
<dbReference type="Pfam" id="PF00291">
    <property type="entry name" value="PALP"/>
    <property type="match status" value="1"/>
</dbReference>
<dbReference type="EC" id="4.3.1.19" evidence="7"/>
<evidence type="ECO:0000256" key="7">
    <source>
        <dbReference type="ARBA" id="ARBA00012096"/>
    </source>
</evidence>
<dbReference type="InterPro" id="IPR045865">
    <property type="entry name" value="ACT-like_dom_sf"/>
</dbReference>
<reference evidence="16 17" key="1">
    <citation type="submission" date="2019-02" db="EMBL/GenBank/DDBJ databases">
        <title>Closed genome of Sporomusa termitida DSM 4440.</title>
        <authorList>
            <person name="Poehlein A."/>
            <person name="Daniel R."/>
        </authorList>
    </citation>
    <scope>NUCLEOTIDE SEQUENCE [LARGE SCALE GENOMIC DNA]</scope>
    <source>
        <strain evidence="16 17">DSM 4440</strain>
    </source>
</reference>
<evidence type="ECO:0000256" key="3">
    <source>
        <dbReference type="ARBA" id="ARBA00004810"/>
    </source>
</evidence>
<dbReference type="PROSITE" id="PS00165">
    <property type="entry name" value="DEHYDRATASE_SER_THR"/>
    <property type="match status" value="1"/>
</dbReference>
<dbReference type="NCBIfam" id="TIGR01127">
    <property type="entry name" value="ilvA_1Cterm"/>
    <property type="match status" value="1"/>
</dbReference>
<dbReference type="SUPFAM" id="SSF55021">
    <property type="entry name" value="ACT-like"/>
    <property type="match status" value="1"/>
</dbReference>
<keyword evidence="11" id="KW-0663">Pyridoxal phosphate</keyword>
<evidence type="ECO:0000256" key="6">
    <source>
        <dbReference type="ARBA" id="ARBA00011447"/>
    </source>
</evidence>
<evidence type="ECO:0000256" key="2">
    <source>
        <dbReference type="ARBA" id="ARBA00001933"/>
    </source>
</evidence>
<comment type="pathway">
    <text evidence="4">Amino-acid degradation; L-threonine degradation via propanoate pathway; propanoate from L-threonine: step 1/4.</text>
</comment>
<dbReference type="InterPro" id="IPR036052">
    <property type="entry name" value="TrpB-like_PALP_sf"/>
</dbReference>
<comment type="cofactor">
    <cofactor evidence="2">
        <name>pyridoxal 5'-phosphate</name>
        <dbReference type="ChEBI" id="CHEBI:597326"/>
    </cofactor>
</comment>
<gene>
    <name evidence="16" type="primary">tdcB_1</name>
    <name evidence="16" type="ORF">SPTER_47710</name>
</gene>
<dbReference type="GO" id="GO:0070689">
    <property type="term" value="P:L-threonine catabolic process to propionate"/>
    <property type="evidence" value="ECO:0007669"/>
    <property type="project" value="UniProtKB-UniPathway"/>
</dbReference>
<comment type="function">
    <text evidence="13">Catalyzes the anaerobic formation of alpha-ketobutyrate and ammonia from threonine in a two-step reaction. The first step involved a dehydration of threonine and a production of enamine intermediates (aminocrotonate), which tautomerizes to its imine form (iminobutyrate). Both intermediates are unstable and short-lived. The second step is the nonenzymatic hydrolysis of the enamine/imine intermediates to form 2-ketobutyrate and free ammonia. In the low water environment of the cell, the second step is accelerated by RidA.</text>
</comment>
<dbReference type="InterPro" id="IPR005789">
    <property type="entry name" value="Thr_deHydtase_catblc"/>
</dbReference>
<evidence type="ECO:0000313" key="16">
    <source>
        <dbReference type="EMBL" id="QDR83289.1"/>
    </source>
</evidence>
<dbReference type="UniPathway" id="UPA00047">
    <property type="reaction ID" value="UER00054"/>
</dbReference>
<keyword evidence="9" id="KW-0021">Allosteric enzyme</keyword>
<evidence type="ECO:0000256" key="11">
    <source>
        <dbReference type="ARBA" id="ARBA00022898"/>
    </source>
</evidence>
<keyword evidence="12 16" id="KW-0456">Lyase</keyword>
<organism evidence="16 17">
    <name type="scientific">Sporomusa termitida</name>
    <dbReference type="NCBI Taxonomy" id="2377"/>
    <lineage>
        <taxon>Bacteria</taxon>
        <taxon>Bacillati</taxon>
        <taxon>Bacillota</taxon>
        <taxon>Negativicutes</taxon>
        <taxon>Selenomonadales</taxon>
        <taxon>Sporomusaceae</taxon>
        <taxon>Sporomusa</taxon>
    </lineage>
</organism>
<keyword evidence="10" id="KW-0028">Amino-acid biosynthesis</keyword>
<comment type="pathway">
    <text evidence="3">Amino-acid biosynthesis; L-isoleucine biosynthesis; 2-oxobutanoate from L-threonine: step 1/1.</text>
</comment>
<dbReference type="GO" id="GO:0030170">
    <property type="term" value="F:pyridoxal phosphate binding"/>
    <property type="evidence" value="ECO:0007669"/>
    <property type="project" value="InterPro"/>
</dbReference>
<dbReference type="SUPFAM" id="SSF53686">
    <property type="entry name" value="Tryptophan synthase beta subunit-like PLP-dependent enzymes"/>
    <property type="match status" value="1"/>
</dbReference>
<evidence type="ECO:0000256" key="10">
    <source>
        <dbReference type="ARBA" id="ARBA00022624"/>
    </source>
</evidence>
<dbReference type="EMBL" id="CP036259">
    <property type="protein sequence ID" value="QDR83289.1"/>
    <property type="molecule type" value="Genomic_DNA"/>
</dbReference>
<evidence type="ECO:0000256" key="1">
    <source>
        <dbReference type="ARBA" id="ARBA00001274"/>
    </source>
</evidence>
<dbReference type="PANTHER" id="PTHR48078">
    <property type="entry name" value="THREONINE DEHYDRATASE, MITOCHONDRIAL-RELATED"/>
    <property type="match status" value="1"/>
</dbReference>
<comment type="similarity">
    <text evidence="5">Belongs to the serine/threonine dehydratase family.</text>
</comment>
<dbReference type="GO" id="GO:0004794">
    <property type="term" value="F:threonine deaminase activity"/>
    <property type="evidence" value="ECO:0007669"/>
    <property type="project" value="UniProtKB-EC"/>
</dbReference>
<dbReference type="InterPro" id="IPR044561">
    <property type="entry name" value="ACT_ThrD-II-like"/>
</dbReference>
<dbReference type="InterPro" id="IPR000634">
    <property type="entry name" value="Ser/Thr_deHydtase_PyrdxlP-BS"/>
</dbReference>
<dbReference type="GO" id="GO:0009097">
    <property type="term" value="P:isoleucine biosynthetic process"/>
    <property type="evidence" value="ECO:0007669"/>
    <property type="project" value="UniProtKB-UniPathway"/>
</dbReference>